<proteinExistence type="predicted"/>
<protein>
    <submittedName>
        <fullName evidence="1">Uncharacterized protein</fullName>
    </submittedName>
</protein>
<keyword evidence="2" id="KW-1185">Reference proteome</keyword>
<accession>A0ABN9GK26</accession>
<name>A0ABN9GK26_9NEOB</name>
<dbReference type="Proteomes" id="UP001162483">
    <property type="component" value="Unassembled WGS sequence"/>
</dbReference>
<feature type="non-terminal residue" evidence="1">
    <location>
        <position position="94"/>
    </location>
</feature>
<dbReference type="EMBL" id="CATNWA010018846">
    <property type="protein sequence ID" value="CAI9609838.1"/>
    <property type="molecule type" value="Genomic_DNA"/>
</dbReference>
<evidence type="ECO:0000313" key="2">
    <source>
        <dbReference type="Proteomes" id="UP001162483"/>
    </source>
</evidence>
<reference evidence="1" key="1">
    <citation type="submission" date="2023-05" db="EMBL/GenBank/DDBJ databases">
        <authorList>
            <person name="Stuckert A."/>
        </authorList>
    </citation>
    <scope>NUCLEOTIDE SEQUENCE</scope>
</reference>
<sequence>MGEQKRVFTKLVIHVFMELALYMGDSHGGTEKGLHQTGHPCLYGAGFVHGGQSWGDRKGSSPKWSSMSLWSWLCTRGTVMGGQKRVFTKLVIHV</sequence>
<organism evidence="1 2">
    <name type="scientific">Staurois parvus</name>
    <dbReference type="NCBI Taxonomy" id="386267"/>
    <lineage>
        <taxon>Eukaryota</taxon>
        <taxon>Metazoa</taxon>
        <taxon>Chordata</taxon>
        <taxon>Craniata</taxon>
        <taxon>Vertebrata</taxon>
        <taxon>Euteleostomi</taxon>
        <taxon>Amphibia</taxon>
        <taxon>Batrachia</taxon>
        <taxon>Anura</taxon>
        <taxon>Neobatrachia</taxon>
        <taxon>Ranoidea</taxon>
        <taxon>Ranidae</taxon>
        <taxon>Staurois</taxon>
    </lineage>
</organism>
<evidence type="ECO:0000313" key="1">
    <source>
        <dbReference type="EMBL" id="CAI9609838.1"/>
    </source>
</evidence>
<gene>
    <name evidence="1" type="ORF">SPARVUS_LOCUS14321465</name>
</gene>
<comment type="caution">
    <text evidence="1">The sequence shown here is derived from an EMBL/GenBank/DDBJ whole genome shotgun (WGS) entry which is preliminary data.</text>
</comment>